<dbReference type="SUPFAM" id="SSF48150">
    <property type="entry name" value="DNA-glycosylase"/>
    <property type="match status" value="1"/>
</dbReference>
<organism evidence="1 2">
    <name type="scientific">Ferroplasma acidiphilum</name>
    <dbReference type="NCBI Taxonomy" id="74969"/>
    <lineage>
        <taxon>Archaea</taxon>
        <taxon>Methanobacteriati</taxon>
        <taxon>Thermoplasmatota</taxon>
        <taxon>Thermoplasmata</taxon>
        <taxon>Thermoplasmatales</taxon>
        <taxon>Ferroplasmaceae</taxon>
        <taxon>Ferroplasma</taxon>
    </lineage>
</organism>
<dbReference type="EMBL" id="JABGBP010000237">
    <property type="protein sequence ID" value="NOL60517.1"/>
    <property type="molecule type" value="Genomic_DNA"/>
</dbReference>
<dbReference type="InterPro" id="IPR023170">
    <property type="entry name" value="HhH_base_excis_C"/>
</dbReference>
<evidence type="ECO:0000313" key="2">
    <source>
        <dbReference type="Proteomes" id="UP000546917"/>
    </source>
</evidence>
<dbReference type="GO" id="GO:0003824">
    <property type="term" value="F:catalytic activity"/>
    <property type="evidence" value="ECO:0007669"/>
    <property type="project" value="InterPro"/>
</dbReference>
<accession>A0A7K4FQX0</accession>
<name>A0A7K4FQX0_9ARCH</name>
<sequence>MEKAKGLNLQVHADRGRKLADMLIPALADGGILGHKEMPEDALPEGVEKGSLEHIRFITMVVALDYMRDANALWRHARDTYADPGTRYLFNPSEFSEDMLHGARYAKVRADMEKYSLSQKSDRDAGIWIRNAISLKRDWGSNPCKIFKANGWDAVKILECIRDAKNPEDHKPAFLNLKGEKIGPLWIRMLRDSAGLEEFKNLEDVPMPVDIHVARATLACGVVTGSAEGFRLDSIRGLIRNAWKESMEGSENIPLDVDEALWHLSKYGCTHRDKETGDCRHIKRCEARSMCLRGAIHLPNGKNCKLNTHIP</sequence>
<evidence type="ECO:0008006" key="3">
    <source>
        <dbReference type="Google" id="ProtNLM"/>
    </source>
</evidence>
<gene>
    <name evidence="1" type="ORF">HLB00_06690</name>
</gene>
<dbReference type="Gene3D" id="1.10.1670.10">
    <property type="entry name" value="Helix-hairpin-Helix base-excision DNA repair enzymes (C-terminal)"/>
    <property type="match status" value="1"/>
</dbReference>
<dbReference type="AlphaFoldDB" id="A0A7K4FQX0"/>
<dbReference type="Proteomes" id="UP000546917">
    <property type="component" value="Unassembled WGS sequence"/>
</dbReference>
<proteinExistence type="predicted"/>
<evidence type="ECO:0000313" key="1">
    <source>
        <dbReference type="EMBL" id="NOL60517.1"/>
    </source>
</evidence>
<comment type="caution">
    <text evidence="1">The sequence shown here is derived from an EMBL/GenBank/DDBJ whole genome shotgun (WGS) entry which is preliminary data.</text>
</comment>
<reference evidence="1 2" key="1">
    <citation type="submission" date="2020-05" db="EMBL/GenBank/DDBJ databases">
        <authorList>
            <person name="Zhang R."/>
        </authorList>
    </citation>
    <scope>NUCLEOTIDE SEQUENCE [LARGE SCALE GENOMIC DNA]</scope>
    <source>
        <strain evidence="1 2">DSM 28986</strain>
    </source>
</reference>
<dbReference type="GO" id="GO:0006281">
    <property type="term" value="P:DNA repair"/>
    <property type="evidence" value="ECO:0007669"/>
    <property type="project" value="InterPro"/>
</dbReference>
<dbReference type="InterPro" id="IPR011257">
    <property type="entry name" value="DNA_glycosylase"/>
</dbReference>
<protein>
    <recommendedName>
        <fullName evidence="3">Iron-sulfur cluster loop</fullName>
    </recommendedName>
</protein>
<dbReference type="RefSeq" id="WP_171481755.1">
    <property type="nucleotide sequence ID" value="NZ_JABGBP010000237.1"/>
</dbReference>